<feature type="binding site" evidence="7">
    <location>
        <position position="287"/>
    </location>
    <ligand>
        <name>glyoxylate</name>
        <dbReference type="ChEBI" id="CHEBI:36655"/>
    </ligand>
</feature>
<dbReference type="GO" id="GO:0009060">
    <property type="term" value="P:aerobic respiration"/>
    <property type="evidence" value="ECO:0007669"/>
    <property type="project" value="TreeGrafter"/>
</dbReference>
<feature type="binding site" evidence="7">
    <location>
        <position position="34"/>
    </location>
    <ligand>
        <name>glyoxylate</name>
        <dbReference type="ChEBI" id="CHEBI:36655"/>
    </ligand>
</feature>
<dbReference type="PROSITE" id="PS51349">
    <property type="entry name" value="FMN_HYDROXY_ACID_DH_2"/>
    <property type="match status" value="1"/>
</dbReference>
<dbReference type="Proteomes" id="UP000184517">
    <property type="component" value="Unassembled WGS sequence"/>
</dbReference>
<dbReference type="PROSITE" id="PS00557">
    <property type="entry name" value="FMN_HYDROXY_ACID_DH_1"/>
    <property type="match status" value="1"/>
</dbReference>
<dbReference type="Gene3D" id="3.20.20.70">
    <property type="entry name" value="Aldolase class I"/>
    <property type="match status" value="1"/>
</dbReference>
<dbReference type="GO" id="GO:0005886">
    <property type="term" value="C:plasma membrane"/>
    <property type="evidence" value="ECO:0007669"/>
    <property type="project" value="TreeGrafter"/>
</dbReference>
<feature type="domain" description="FMN hydroxy acid dehydrogenase" evidence="8">
    <location>
        <begin position="8"/>
        <end position="390"/>
    </location>
</feature>
<dbReference type="Pfam" id="PF01070">
    <property type="entry name" value="FMN_dh"/>
    <property type="match status" value="1"/>
</dbReference>
<dbReference type="STRING" id="1122206.SAMN02745753_03937"/>
<feature type="binding site" evidence="7">
    <location>
        <position position="263"/>
    </location>
    <ligand>
        <name>glyoxylate</name>
        <dbReference type="ChEBI" id="CHEBI:36655"/>
    </ligand>
</feature>
<evidence type="ECO:0000256" key="7">
    <source>
        <dbReference type="PIRSR" id="PIRSR000138-2"/>
    </source>
</evidence>
<gene>
    <name evidence="9" type="ORF">SAMN02745753_03937</name>
</gene>
<feature type="binding site" evidence="7">
    <location>
        <position position="140"/>
    </location>
    <ligand>
        <name>glyoxylate</name>
        <dbReference type="ChEBI" id="CHEBI:36655"/>
    </ligand>
</feature>
<comment type="similarity">
    <text evidence="5">Belongs to the FMN-dependent alpha-hydroxy acid dehydrogenase family.</text>
</comment>
<keyword evidence="10" id="KW-1185">Reference proteome</keyword>
<feature type="binding site" evidence="7">
    <location>
        <begin position="341"/>
        <end position="342"/>
    </location>
    <ligand>
        <name>FMN</name>
        <dbReference type="ChEBI" id="CHEBI:58210"/>
    </ligand>
</feature>
<feature type="binding site" evidence="7">
    <location>
        <position position="175"/>
    </location>
    <ligand>
        <name>glyoxylate</name>
        <dbReference type="ChEBI" id="CHEBI:36655"/>
    </ligand>
</feature>
<proteinExistence type="inferred from homology"/>
<keyword evidence="3 7" id="KW-0288">FMN</keyword>
<dbReference type="InterPro" id="IPR013785">
    <property type="entry name" value="Aldolase_TIM"/>
</dbReference>
<feature type="binding site" evidence="7">
    <location>
        <position position="166"/>
    </location>
    <ligand>
        <name>FMN</name>
        <dbReference type="ChEBI" id="CHEBI:58210"/>
    </ligand>
</feature>
<accession>A0A1M5JXJ7</accession>
<evidence type="ECO:0000256" key="5">
    <source>
        <dbReference type="ARBA" id="ARBA00024042"/>
    </source>
</evidence>
<dbReference type="InterPro" id="IPR000262">
    <property type="entry name" value="FMN-dep_DH"/>
</dbReference>
<sequence>MRRFYKGSDFSRVQSVAEMAALARHRLPDFAWEYLAGGAENEQTLHSNESDFAKIRLTSHTLVANHPPVLTTSLVGSSSALPMMIGPSGFNGMLWPQADIALAKAANAKKIPFCLSTVSNASMEQVRDATQDLDFWFQLYGLKKAQFNDDLLARAKAVDVNTLVITSDASVVGNREWDRRNFAKPRQLTWRNKANVLMHPNWIRRVMMPNGLPTMGNLNPYLPANEQSALGAIKFIQEQFDTLLDWEKMAKTRDQWHGKLILKGVLHPDDARQALKLGFDGIVVSNHGGRQLDGALSSIDALPAIVDAVGGEIDILLDSGIRRGSDIVKATALGAQGVMLGRATLFGVAAGGQIGATRVLDILQEELARSLNLMGVQQLDELTSEHLYLP</sequence>
<evidence type="ECO:0000313" key="10">
    <source>
        <dbReference type="Proteomes" id="UP000184517"/>
    </source>
</evidence>
<dbReference type="CDD" id="cd02809">
    <property type="entry name" value="alpha_hydroxyacid_oxid_FMN"/>
    <property type="match status" value="1"/>
</dbReference>
<comment type="cofactor">
    <cofactor evidence="1">
        <name>FMN</name>
        <dbReference type="ChEBI" id="CHEBI:58210"/>
    </cofactor>
</comment>
<dbReference type="InterPro" id="IPR008259">
    <property type="entry name" value="FMN_hydac_DH_AS"/>
</dbReference>
<dbReference type="PANTHER" id="PTHR10578">
    <property type="entry name" value="S -2-HYDROXY-ACID OXIDASE-RELATED"/>
    <property type="match status" value="1"/>
</dbReference>
<name>A0A1M5JXJ7_9GAMM</name>
<evidence type="ECO:0000256" key="1">
    <source>
        <dbReference type="ARBA" id="ARBA00001917"/>
    </source>
</evidence>
<dbReference type="SUPFAM" id="SSF51395">
    <property type="entry name" value="FMN-linked oxidoreductases"/>
    <property type="match status" value="1"/>
</dbReference>
<keyword evidence="4" id="KW-0560">Oxidoreductase</keyword>
<feature type="active site" description="Proton acceptor" evidence="6">
    <location>
        <position position="287"/>
    </location>
</feature>
<feature type="binding site" evidence="7">
    <location>
        <begin position="318"/>
        <end position="322"/>
    </location>
    <ligand>
        <name>FMN</name>
        <dbReference type="ChEBI" id="CHEBI:58210"/>
    </ligand>
</feature>
<feature type="binding site" evidence="7">
    <location>
        <position position="116"/>
    </location>
    <ligand>
        <name>FMN</name>
        <dbReference type="ChEBI" id="CHEBI:58210"/>
    </ligand>
</feature>
<evidence type="ECO:0000256" key="3">
    <source>
        <dbReference type="ARBA" id="ARBA00022643"/>
    </source>
</evidence>
<protein>
    <submittedName>
        <fullName evidence="9">(S)-mandelate dehydrogenase</fullName>
    </submittedName>
</protein>
<dbReference type="InterPro" id="IPR037396">
    <property type="entry name" value="FMN_HAD"/>
</dbReference>
<dbReference type="FunFam" id="3.20.20.70:FF:000029">
    <property type="entry name" value="L-lactate dehydrogenase"/>
    <property type="match status" value="1"/>
</dbReference>
<evidence type="ECO:0000259" key="8">
    <source>
        <dbReference type="PROSITE" id="PS51349"/>
    </source>
</evidence>
<dbReference type="AlphaFoldDB" id="A0A1M5JXJ7"/>
<evidence type="ECO:0000256" key="6">
    <source>
        <dbReference type="PIRSR" id="PIRSR000138-1"/>
    </source>
</evidence>
<keyword evidence="2 7" id="KW-0285">Flavoprotein</keyword>
<dbReference type="InterPro" id="IPR012133">
    <property type="entry name" value="Alpha-hydoxy_acid_DH_FMN"/>
</dbReference>
<evidence type="ECO:0000256" key="4">
    <source>
        <dbReference type="ARBA" id="ARBA00023002"/>
    </source>
</evidence>
<dbReference type="PIRSF" id="PIRSF000138">
    <property type="entry name" value="Al-hdrx_acd_dh"/>
    <property type="match status" value="1"/>
</dbReference>
<dbReference type="EMBL" id="FQVF01000022">
    <property type="protein sequence ID" value="SHG44959.1"/>
    <property type="molecule type" value="Genomic_DNA"/>
</dbReference>
<organism evidence="9 10">
    <name type="scientific">Marinomonas polaris DSM 16579</name>
    <dbReference type="NCBI Taxonomy" id="1122206"/>
    <lineage>
        <taxon>Bacteria</taxon>
        <taxon>Pseudomonadati</taxon>
        <taxon>Pseudomonadota</taxon>
        <taxon>Gammaproteobacteria</taxon>
        <taxon>Oceanospirillales</taxon>
        <taxon>Oceanospirillaceae</taxon>
        <taxon>Marinomonas</taxon>
    </lineage>
</organism>
<dbReference type="RefSeq" id="WP_084122575.1">
    <property type="nucleotide sequence ID" value="NZ_FQVF01000022.1"/>
</dbReference>
<dbReference type="GO" id="GO:0010181">
    <property type="term" value="F:FMN binding"/>
    <property type="evidence" value="ECO:0007669"/>
    <property type="project" value="InterPro"/>
</dbReference>
<evidence type="ECO:0000256" key="2">
    <source>
        <dbReference type="ARBA" id="ARBA00022630"/>
    </source>
</evidence>
<feature type="binding site" evidence="7">
    <location>
        <position position="290"/>
    </location>
    <ligand>
        <name>glyoxylate</name>
        <dbReference type="ChEBI" id="CHEBI:36655"/>
    </ligand>
</feature>
<evidence type="ECO:0000313" key="9">
    <source>
        <dbReference type="EMBL" id="SHG44959.1"/>
    </source>
</evidence>
<dbReference type="PANTHER" id="PTHR10578:SF107">
    <property type="entry name" value="2-HYDROXYACID OXIDASE 1"/>
    <property type="match status" value="1"/>
</dbReference>
<feature type="binding site" evidence="7">
    <location>
        <position position="285"/>
    </location>
    <ligand>
        <name>FMN</name>
        <dbReference type="ChEBI" id="CHEBI:58210"/>
    </ligand>
</feature>
<reference evidence="10" key="1">
    <citation type="submission" date="2016-11" db="EMBL/GenBank/DDBJ databases">
        <authorList>
            <person name="Varghese N."/>
            <person name="Submissions S."/>
        </authorList>
    </citation>
    <scope>NUCLEOTIDE SEQUENCE [LARGE SCALE GENOMIC DNA]</scope>
    <source>
        <strain evidence="10">DSM 16579</strain>
    </source>
</reference>
<dbReference type="GO" id="GO:0004459">
    <property type="term" value="F:L-lactate dehydrogenase (NAD+) activity"/>
    <property type="evidence" value="ECO:0007669"/>
    <property type="project" value="TreeGrafter"/>
</dbReference>
<feature type="binding site" evidence="7">
    <location>
        <begin position="87"/>
        <end position="89"/>
    </location>
    <ligand>
        <name>FMN</name>
        <dbReference type="ChEBI" id="CHEBI:58210"/>
    </ligand>
</feature>
<dbReference type="OrthoDB" id="9770452at2"/>
<feature type="binding site" evidence="7">
    <location>
        <position position="138"/>
    </location>
    <ligand>
        <name>FMN</name>
        <dbReference type="ChEBI" id="CHEBI:58210"/>
    </ligand>
</feature>